<name>A0A2G5V9G1_9PELO</name>
<feature type="compositionally biased region" description="Polar residues" evidence="1">
    <location>
        <begin position="29"/>
        <end position="44"/>
    </location>
</feature>
<dbReference type="Proteomes" id="UP000230233">
    <property type="component" value="Chromosome II"/>
</dbReference>
<dbReference type="AlphaFoldDB" id="A0A2G5V9G1"/>
<reference evidence="3" key="1">
    <citation type="submission" date="2017-10" db="EMBL/GenBank/DDBJ databases">
        <title>Rapid genome shrinkage in a self-fertile nematode reveals novel sperm competition proteins.</title>
        <authorList>
            <person name="Yin D."/>
            <person name="Schwarz E.M."/>
            <person name="Thomas C.G."/>
            <person name="Felde R.L."/>
            <person name="Korf I.F."/>
            <person name="Cutter A.D."/>
            <person name="Schartner C.M."/>
            <person name="Ralston E.J."/>
            <person name="Meyer B.J."/>
            <person name="Haag E.S."/>
        </authorList>
    </citation>
    <scope>NUCLEOTIDE SEQUENCE [LARGE SCALE GENOMIC DNA]</scope>
    <source>
        <strain evidence="3">JU1422</strain>
    </source>
</reference>
<accession>A0A2G5V9G1</accession>
<dbReference type="EMBL" id="PDUG01000002">
    <property type="protein sequence ID" value="PIC48291.1"/>
    <property type="molecule type" value="Genomic_DNA"/>
</dbReference>
<feature type="region of interest" description="Disordered" evidence="1">
    <location>
        <begin position="197"/>
        <end position="225"/>
    </location>
</feature>
<feature type="compositionally biased region" description="Low complexity" evidence="1">
    <location>
        <begin position="351"/>
        <end position="370"/>
    </location>
</feature>
<sequence length="462" mass="52901">MISLDPFLSLDILLLIPISYFPFIKVTQSPSTSNKLSSKPNISRSQEHQKLRVSIDSESPEVEEKMAFEARIRQMEDEMIGLEGEIEFMQYHHDIAMEKLEKETQEARNGRRVAENRAKGYDEDFKRARTQLRGCQDELEKVNKSMEMLQERRKELEPQIKIGGGENVEKDKTELEEELKQMRSLYDSTKARVDELNSSLENERRSRNLEKAVHSHQKAEWDEEKKGYKQRADNFLDDMNKEYDLVKSLEKEKEILEMERDAEKKAKEELKSQLNEVQRKLEASEEKKQEEENVWKAQNEALEDQLREVQACLEQIKDIAQSPRIQALPAPFLPTAFSGMPAGQEQRNEDPSTSTTAATNTASTTSAPASQQEAPEEVQLDGTDDAQGADNQDGPSTAIGANKNGKRKCPRRGELLVETEPAARRQQPKVDCDAAPLLRTLRAPLIKIWDYNPSNFVHIVFL</sequence>
<feature type="compositionally biased region" description="Acidic residues" evidence="1">
    <location>
        <begin position="374"/>
        <end position="384"/>
    </location>
</feature>
<gene>
    <name evidence="2" type="primary">Cnig_chr_II.g7323</name>
    <name evidence="2" type="ORF">B9Z55_007323</name>
</gene>
<organism evidence="2 3">
    <name type="scientific">Caenorhabditis nigoni</name>
    <dbReference type="NCBI Taxonomy" id="1611254"/>
    <lineage>
        <taxon>Eukaryota</taxon>
        <taxon>Metazoa</taxon>
        <taxon>Ecdysozoa</taxon>
        <taxon>Nematoda</taxon>
        <taxon>Chromadorea</taxon>
        <taxon>Rhabditida</taxon>
        <taxon>Rhabditina</taxon>
        <taxon>Rhabditomorpha</taxon>
        <taxon>Rhabditoidea</taxon>
        <taxon>Rhabditidae</taxon>
        <taxon>Peloderinae</taxon>
        <taxon>Caenorhabditis</taxon>
    </lineage>
</organism>
<feature type="region of interest" description="Disordered" evidence="1">
    <location>
        <begin position="330"/>
        <end position="410"/>
    </location>
</feature>
<feature type="region of interest" description="Disordered" evidence="1">
    <location>
        <begin position="29"/>
        <end position="50"/>
    </location>
</feature>
<protein>
    <submittedName>
        <fullName evidence="2">Uncharacterized protein</fullName>
    </submittedName>
</protein>
<dbReference type="Gene3D" id="1.10.287.620">
    <property type="entry name" value="Helix Hairpins"/>
    <property type="match status" value="1"/>
</dbReference>
<evidence type="ECO:0000313" key="2">
    <source>
        <dbReference type="EMBL" id="PIC48291.1"/>
    </source>
</evidence>
<evidence type="ECO:0000256" key="1">
    <source>
        <dbReference type="SAM" id="MobiDB-lite"/>
    </source>
</evidence>
<feature type="region of interest" description="Disordered" evidence="1">
    <location>
        <begin position="260"/>
        <end position="294"/>
    </location>
</feature>
<keyword evidence="3" id="KW-1185">Reference proteome</keyword>
<comment type="caution">
    <text evidence="2">The sequence shown here is derived from an EMBL/GenBank/DDBJ whole genome shotgun (WGS) entry which is preliminary data.</text>
</comment>
<dbReference type="OrthoDB" id="10578684at2759"/>
<evidence type="ECO:0000313" key="3">
    <source>
        <dbReference type="Proteomes" id="UP000230233"/>
    </source>
</evidence>
<proteinExistence type="predicted"/>